<protein>
    <recommendedName>
        <fullName evidence="8">Magnesium transport protein CorA</fullName>
    </recommendedName>
</protein>
<gene>
    <name evidence="8 9" type="primary">corA</name>
    <name evidence="9" type="ORF">Azoinq_03910</name>
</gene>
<evidence type="ECO:0000313" key="10">
    <source>
        <dbReference type="Proteomes" id="UP000683428"/>
    </source>
</evidence>
<keyword evidence="3 8" id="KW-0813">Transport</keyword>
<feature type="transmembrane region" description="Helical" evidence="8">
    <location>
        <begin position="296"/>
        <end position="318"/>
    </location>
</feature>
<evidence type="ECO:0000256" key="8">
    <source>
        <dbReference type="RuleBase" id="RU362010"/>
    </source>
</evidence>
<dbReference type="GO" id="GO:0015095">
    <property type="term" value="F:magnesium ion transmembrane transporter activity"/>
    <property type="evidence" value="ECO:0007669"/>
    <property type="project" value="UniProtKB-UniRule"/>
</dbReference>
<keyword evidence="5 8" id="KW-0812">Transmembrane</keyword>
<dbReference type="GO" id="GO:0015087">
    <property type="term" value="F:cobalt ion transmembrane transporter activity"/>
    <property type="evidence" value="ECO:0007669"/>
    <property type="project" value="UniProtKB-UniRule"/>
</dbReference>
<feature type="transmembrane region" description="Helical" evidence="8">
    <location>
        <begin position="330"/>
        <end position="349"/>
    </location>
</feature>
<dbReference type="PANTHER" id="PTHR46494:SF1">
    <property type="entry name" value="CORA FAMILY METAL ION TRANSPORTER (EUROFUNG)"/>
    <property type="match status" value="1"/>
</dbReference>
<keyword evidence="7 8" id="KW-0472">Membrane</keyword>
<sequence>MKRHAKLRSRKAGLPAGSLVHLGEVRMATPTMHLLEYDPEGLEERELGNKDQVLNLERRRQVLWLNVYGLHDAALMAAIGQRFKLHPLVLEDILNTDQRPKVDDYGDYLFIVARLYASAPEGGALTSDQVSIILGPDFVLTFQERPLGAFNALRERLRGNRNQVLRLGADYLAYSLLDTLVDRYFALVEEFSDRAEDVEEVILDKLRPGLIQDIHWIKRQVTALRRSIWPLREVLNTLQRSHGDFFRPETQLYLRDVYDHTVHLLESLEDLRDLLTGLLDIYLSTVSNRMNREIRALTVVATVFMPAGLIAGIFGMNFHHMPWLDEPHGFALSLALMGTIASVMLGIFLRRRFTS</sequence>
<evidence type="ECO:0000256" key="4">
    <source>
        <dbReference type="ARBA" id="ARBA00022475"/>
    </source>
</evidence>
<evidence type="ECO:0000313" key="9">
    <source>
        <dbReference type="EMBL" id="QWT49769.1"/>
    </source>
</evidence>
<dbReference type="PANTHER" id="PTHR46494">
    <property type="entry name" value="CORA FAMILY METAL ION TRANSPORTER (EUROFUNG)"/>
    <property type="match status" value="1"/>
</dbReference>
<dbReference type="Pfam" id="PF01544">
    <property type="entry name" value="CorA"/>
    <property type="match status" value="1"/>
</dbReference>
<dbReference type="GO" id="GO:0000287">
    <property type="term" value="F:magnesium ion binding"/>
    <property type="evidence" value="ECO:0007669"/>
    <property type="project" value="TreeGrafter"/>
</dbReference>
<reference evidence="9" key="1">
    <citation type="submission" date="2020-11" db="EMBL/GenBank/DDBJ databases">
        <title>Azospira inquinata sp. nov.</title>
        <authorList>
            <person name="Moe W.M."/>
            <person name="Mikes M.C."/>
        </authorList>
    </citation>
    <scope>NUCLEOTIDE SEQUENCE</scope>
    <source>
        <strain evidence="9">Azo-3</strain>
    </source>
</reference>
<dbReference type="GO" id="GO:0050897">
    <property type="term" value="F:cobalt ion binding"/>
    <property type="evidence" value="ECO:0007669"/>
    <property type="project" value="TreeGrafter"/>
</dbReference>
<dbReference type="RefSeq" id="WP_216125695.1">
    <property type="nucleotide sequence ID" value="NZ_CP064782.1"/>
</dbReference>
<evidence type="ECO:0000256" key="7">
    <source>
        <dbReference type="ARBA" id="ARBA00023136"/>
    </source>
</evidence>
<comment type="subcellular location">
    <subcellularLocation>
        <location evidence="1">Cell membrane</location>
        <topology evidence="1">Multi-pass membrane protein</topology>
    </subcellularLocation>
    <subcellularLocation>
        <location evidence="8">Membrane</location>
        <topology evidence="8">Multi-pass membrane protein</topology>
    </subcellularLocation>
</comment>
<comment type="function">
    <text evidence="8">Mediates influx of magnesium ions.</text>
</comment>
<dbReference type="InterPro" id="IPR004488">
    <property type="entry name" value="Mg/Co-transport_prot_CorA"/>
</dbReference>
<dbReference type="InterPro" id="IPR002523">
    <property type="entry name" value="MgTranspt_CorA/ZnTranspt_ZntB"/>
</dbReference>
<evidence type="ECO:0000256" key="2">
    <source>
        <dbReference type="ARBA" id="ARBA00009765"/>
    </source>
</evidence>
<dbReference type="AlphaFoldDB" id="A0A975SPY4"/>
<keyword evidence="6 8" id="KW-1133">Transmembrane helix</keyword>
<dbReference type="GO" id="GO:0005886">
    <property type="term" value="C:plasma membrane"/>
    <property type="evidence" value="ECO:0007669"/>
    <property type="project" value="UniProtKB-SubCell"/>
</dbReference>
<evidence type="ECO:0000256" key="5">
    <source>
        <dbReference type="ARBA" id="ARBA00022692"/>
    </source>
</evidence>
<evidence type="ECO:0000256" key="6">
    <source>
        <dbReference type="ARBA" id="ARBA00022989"/>
    </source>
</evidence>
<dbReference type="EMBL" id="CP064782">
    <property type="protein sequence ID" value="QWT49769.1"/>
    <property type="molecule type" value="Genomic_DNA"/>
</dbReference>
<evidence type="ECO:0000256" key="1">
    <source>
        <dbReference type="ARBA" id="ARBA00004651"/>
    </source>
</evidence>
<keyword evidence="10" id="KW-1185">Reference proteome</keyword>
<dbReference type="NCBIfam" id="TIGR00383">
    <property type="entry name" value="corA"/>
    <property type="match status" value="1"/>
</dbReference>
<proteinExistence type="inferred from homology"/>
<keyword evidence="8" id="KW-0460">Magnesium</keyword>
<dbReference type="Proteomes" id="UP000683428">
    <property type="component" value="Chromosome"/>
</dbReference>
<comment type="similarity">
    <text evidence="2 8">Belongs to the CorA metal ion transporter (MIT) (TC 1.A.35) family.</text>
</comment>
<keyword evidence="4 8" id="KW-1003">Cell membrane</keyword>
<dbReference type="CDD" id="cd12828">
    <property type="entry name" value="TmCorA-like_1"/>
    <property type="match status" value="1"/>
</dbReference>
<dbReference type="KEGG" id="aiq:Azoinq_03910"/>
<evidence type="ECO:0000256" key="3">
    <source>
        <dbReference type="ARBA" id="ARBA00022448"/>
    </source>
</evidence>
<organism evidence="9 10">
    <name type="scientific">Azospira inquinata</name>
    <dbReference type="NCBI Taxonomy" id="2785627"/>
    <lineage>
        <taxon>Bacteria</taxon>
        <taxon>Pseudomonadati</taxon>
        <taxon>Pseudomonadota</taxon>
        <taxon>Betaproteobacteria</taxon>
        <taxon>Rhodocyclales</taxon>
        <taxon>Rhodocyclaceae</taxon>
        <taxon>Azospira</taxon>
    </lineage>
</organism>
<accession>A0A975SPY4</accession>
<dbReference type="FunFam" id="1.20.58.340:FF:000012">
    <property type="entry name" value="Magnesium transport protein CorA"/>
    <property type="match status" value="1"/>
</dbReference>
<keyword evidence="8" id="KW-0406">Ion transport</keyword>
<name>A0A975SPY4_9RHOO</name>